<dbReference type="EMBL" id="CP003696">
    <property type="protein sequence ID" value="AGP31508.1"/>
    <property type="molecule type" value="Genomic_DNA"/>
</dbReference>
<protein>
    <submittedName>
        <fullName evidence="2">Uncharacterized protein</fullName>
    </submittedName>
</protein>
<dbReference type="eggNOG" id="ENOG5031MF2">
    <property type="taxonomic scope" value="Bacteria"/>
</dbReference>
<evidence type="ECO:0000256" key="1">
    <source>
        <dbReference type="SAM" id="MobiDB-lite"/>
    </source>
</evidence>
<gene>
    <name evidence="2" type="ORF">A606_09345</name>
</gene>
<feature type="compositionally biased region" description="Low complexity" evidence="1">
    <location>
        <begin position="314"/>
        <end position="334"/>
    </location>
</feature>
<sequence>MTTSQQQVDVSLGTLAATAQETGCPPEPVGQMCDSAAFTCGLDTVAVGLPDLAGAVGGSGTGLTELVAGAAGAVQGLGGGVPSRELCDAGDALVAQDCLCQTAVSSVDSCLGAVDQLITGCAEEIGALVDEVCGLAGQAVACGSGEMAAEVVQGAVETVTGMLDQRNCGLEGLMDISIGDCLPAAGLVAGVGAVALGGVAVAGLVDAAVSADCPTPESDPGQVPECPAPEQVQDAGCPDPEPDPEPDPVPDEPPVSDTTSGSVDPVHGFDKSDRVPQAEAAPTVQPAAVGDPAPAEPESADTPDDGWNPDIWLTGSTGSAGSAGSSAPETAGDW</sequence>
<evidence type="ECO:0000313" key="2">
    <source>
        <dbReference type="EMBL" id="AGP31508.1"/>
    </source>
</evidence>
<organism evidence="2 3">
    <name type="scientific">Corynebacterium terpenotabidum Y-11</name>
    <dbReference type="NCBI Taxonomy" id="1200352"/>
    <lineage>
        <taxon>Bacteria</taxon>
        <taxon>Bacillati</taxon>
        <taxon>Actinomycetota</taxon>
        <taxon>Actinomycetes</taxon>
        <taxon>Mycobacteriales</taxon>
        <taxon>Corynebacteriaceae</taxon>
        <taxon>Corynebacterium</taxon>
    </lineage>
</organism>
<dbReference type="HOGENOM" id="CLU_830843_0_0_11"/>
<feature type="region of interest" description="Disordered" evidence="1">
    <location>
        <begin position="212"/>
        <end position="334"/>
    </location>
</feature>
<accession>S4XLP5</accession>
<dbReference type="RefSeq" id="WP_020441864.1">
    <property type="nucleotide sequence ID" value="NC_021663.1"/>
</dbReference>
<feature type="compositionally biased region" description="Basic and acidic residues" evidence="1">
    <location>
        <begin position="267"/>
        <end position="276"/>
    </location>
</feature>
<dbReference type="AlphaFoldDB" id="S4XLP5"/>
<keyword evidence="3" id="KW-1185">Reference proteome</keyword>
<evidence type="ECO:0000313" key="3">
    <source>
        <dbReference type="Proteomes" id="UP000014809"/>
    </source>
</evidence>
<name>S4XLP5_9CORY</name>
<dbReference type="PATRIC" id="fig|1200352.3.peg.1899"/>
<feature type="compositionally biased region" description="Acidic residues" evidence="1">
    <location>
        <begin position="240"/>
        <end position="250"/>
    </location>
</feature>
<proteinExistence type="predicted"/>
<dbReference type="Proteomes" id="UP000014809">
    <property type="component" value="Chromosome"/>
</dbReference>
<reference evidence="2 3" key="1">
    <citation type="submission" date="2012-06" db="EMBL/GenBank/DDBJ databases">
        <title>Complete genome sequence of Corynebacterium terpenotabidum Y-11 (=DSM 44721).</title>
        <authorList>
            <person name="Ruckert C."/>
            <person name="Albersmeier A."/>
            <person name="Al-Dilaimi A."/>
            <person name="Szczepanowski R."/>
            <person name="Kalinowski J."/>
        </authorList>
    </citation>
    <scope>NUCLEOTIDE SEQUENCE [LARGE SCALE GENOMIC DNA]</scope>
    <source>
        <strain evidence="2 3">Y-11</strain>
    </source>
</reference>
<dbReference type="KEGG" id="cter:A606_09345"/>
<dbReference type="STRING" id="1200352.A606_09345"/>